<evidence type="ECO:0000313" key="15">
    <source>
        <dbReference type="Proteomes" id="UP000000305"/>
    </source>
</evidence>
<dbReference type="UniPathway" id="UPA00378"/>
<evidence type="ECO:0000256" key="7">
    <source>
        <dbReference type="ARBA" id="ARBA00022729"/>
    </source>
</evidence>
<proteinExistence type="inferred from homology"/>
<protein>
    <recommendedName>
        <fullName evidence="5">Dolichyl-diphosphooligosaccharide--protein glycosyltransferase subunit 1</fullName>
    </recommendedName>
    <alternativeName>
        <fullName evidence="11">Ribophorin I</fullName>
    </alternativeName>
</protein>
<evidence type="ECO:0000256" key="6">
    <source>
        <dbReference type="ARBA" id="ARBA00022692"/>
    </source>
</evidence>
<dbReference type="GO" id="GO:0008250">
    <property type="term" value="C:oligosaccharyltransferase complex"/>
    <property type="evidence" value="ECO:0000318"/>
    <property type="project" value="GO_Central"/>
</dbReference>
<reference evidence="14 15" key="1">
    <citation type="journal article" date="2011" name="Science">
        <title>The ecoresponsive genome of Daphnia pulex.</title>
        <authorList>
            <person name="Colbourne J.K."/>
            <person name="Pfrender M.E."/>
            <person name="Gilbert D."/>
            <person name="Thomas W.K."/>
            <person name="Tucker A."/>
            <person name="Oakley T.H."/>
            <person name="Tokishita S."/>
            <person name="Aerts A."/>
            <person name="Arnold G.J."/>
            <person name="Basu M.K."/>
            <person name="Bauer D.J."/>
            <person name="Caceres C.E."/>
            <person name="Carmel L."/>
            <person name="Casola C."/>
            <person name="Choi J.H."/>
            <person name="Detter J.C."/>
            <person name="Dong Q."/>
            <person name="Dusheyko S."/>
            <person name="Eads B.D."/>
            <person name="Frohlich T."/>
            <person name="Geiler-Samerotte K.A."/>
            <person name="Gerlach D."/>
            <person name="Hatcher P."/>
            <person name="Jogdeo S."/>
            <person name="Krijgsveld J."/>
            <person name="Kriventseva E.V."/>
            <person name="Kultz D."/>
            <person name="Laforsch C."/>
            <person name="Lindquist E."/>
            <person name="Lopez J."/>
            <person name="Manak J.R."/>
            <person name="Muller J."/>
            <person name="Pangilinan J."/>
            <person name="Patwardhan R.P."/>
            <person name="Pitluck S."/>
            <person name="Pritham E.J."/>
            <person name="Rechtsteiner A."/>
            <person name="Rho M."/>
            <person name="Rogozin I.B."/>
            <person name="Sakarya O."/>
            <person name="Salamov A."/>
            <person name="Schaack S."/>
            <person name="Shapiro H."/>
            <person name="Shiga Y."/>
            <person name="Skalitzky C."/>
            <person name="Smith Z."/>
            <person name="Souvorov A."/>
            <person name="Sung W."/>
            <person name="Tang Z."/>
            <person name="Tsuchiya D."/>
            <person name="Tu H."/>
            <person name="Vos H."/>
            <person name="Wang M."/>
            <person name="Wolf Y.I."/>
            <person name="Yamagata H."/>
            <person name="Yamada T."/>
            <person name="Ye Y."/>
            <person name="Shaw J.R."/>
            <person name="Andrews J."/>
            <person name="Crease T.J."/>
            <person name="Tang H."/>
            <person name="Lucas S.M."/>
            <person name="Robertson H.M."/>
            <person name="Bork P."/>
            <person name="Koonin E.V."/>
            <person name="Zdobnov E.M."/>
            <person name="Grigoriev I.V."/>
            <person name="Lynch M."/>
            <person name="Boore J.L."/>
        </authorList>
    </citation>
    <scope>NUCLEOTIDE SEQUENCE [LARGE SCALE GENOMIC DNA]</scope>
</reference>
<evidence type="ECO:0000256" key="8">
    <source>
        <dbReference type="ARBA" id="ARBA00022824"/>
    </source>
</evidence>
<comment type="subcellular location">
    <subcellularLocation>
        <location evidence="2">Endoplasmic reticulum membrane</location>
        <topology evidence="2">Single-pass type I membrane protein</topology>
    </subcellularLocation>
</comment>
<sequence>MDGMLFVAVLVDTVFAHNLAPHLADITEKEKQRMFFILRTMSSSVDNLLRHIHWGKIAVEETFDVYHGGSKLKSSFRDLNTKENIAESPALNHSKHIAFYLPQCQGPLGRGNSRQEPCGEPHPTFQVELHVSYCPEVGGLESYCRPAKDCAVWYNIVRTIPGTSCTLETGQGGQGICCPNMPYNGRHGATFSKPSSCHQGLQPDPHPDRITEITVKEAVELGELQISPRITPKLSGCLDELQMVDNFPSHIYSFTLIDVDFHDYIICLICLVPVLVHPISFFTTYLSRYFVS</sequence>
<keyword evidence="10 12" id="KW-0472">Membrane</keyword>
<dbReference type="Proteomes" id="UP000000305">
    <property type="component" value="Unassembled WGS sequence"/>
</dbReference>
<evidence type="ECO:0000256" key="13">
    <source>
        <dbReference type="SAM" id="SignalP"/>
    </source>
</evidence>
<dbReference type="InParanoid" id="E9GPE8"/>
<name>E9GPE8_DAPPU</name>
<dbReference type="KEGG" id="dpx:DAPPUDRAFT_320280"/>
<keyword evidence="15" id="KW-1185">Reference proteome</keyword>
<dbReference type="InterPro" id="IPR007676">
    <property type="entry name" value="Ribophorin_I"/>
</dbReference>
<evidence type="ECO:0000313" key="14">
    <source>
        <dbReference type="EMBL" id="EFX78692.1"/>
    </source>
</evidence>
<dbReference type="PANTHER" id="PTHR21049:SF0">
    <property type="entry name" value="DOLICHYL-DIPHOSPHOOLIGOSACCHARIDE--PROTEIN GLYCOSYLTRANSFERASE SUBUNIT 1"/>
    <property type="match status" value="1"/>
</dbReference>
<dbReference type="PANTHER" id="PTHR21049">
    <property type="entry name" value="RIBOPHORIN I"/>
    <property type="match status" value="1"/>
</dbReference>
<comment type="function">
    <text evidence="1">Subunit of the oligosaccharyl transferase (OST) complex that catalyzes the initial transfer of a defined glycan (Glc(3)Man(9)GlcNAc(2) in eukaryotes) from the lipid carrier dolichol-pyrophosphate to an asparagine residue within an Asn-X-Ser/Thr consensus motif in nascent polypeptide chains, the first step in protein N-glycosylation. N-glycosylation occurs cotranslationally and the complex associates with the Sec61 complex at the channel-forming translocon complex that mediates protein translocation across the endoplasmic reticulum (ER). All subunits are required for a maximal enzyme activity.</text>
</comment>
<keyword evidence="7 13" id="KW-0732">Signal</keyword>
<dbReference type="STRING" id="6669.E9GPE8"/>
<feature type="signal peptide" evidence="13">
    <location>
        <begin position="1"/>
        <end position="16"/>
    </location>
</feature>
<evidence type="ECO:0000256" key="2">
    <source>
        <dbReference type="ARBA" id="ARBA00004115"/>
    </source>
</evidence>
<dbReference type="EMBL" id="GL732556">
    <property type="protein sequence ID" value="EFX78692.1"/>
    <property type="molecule type" value="Genomic_DNA"/>
</dbReference>
<dbReference type="PhylomeDB" id="E9GPE8"/>
<comment type="pathway">
    <text evidence="3">Protein modification; protein glycosylation.</text>
</comment>
<evidence type="ECO:0000256" key="5">
    <source>
        <dbReference type="ARBA" id="ARBA00017611"/>
    </source>
</evidence>
<evidence type="ECO:0000256" key="3">
    <source>
        <dbReference type="ARBA" id="ARBA00004922"/>
    </source>
</evidence>
<accession>E9GPE8</accession>
<dbReference type="HOGENOM" id="CLU_953963_0_0_1"/>
<evidence type="ECO:0000256" key="10">
    <source>
        <dbReference type="ARBA" id="ARBA00023136"/>
    </source>
</evidence>
<evidence type="ECO:0000256" key="1">
    <source>
        <dbReference type="ARBA" id="ARBA00002791"/>
    </source>
</evidence>
<gene>
    <name evidence="14" type="ORF">DAPPUDRAFT_320280</name>
</gene>
<evidence type="ECO:0000256" key="11">
    <source>
        <dbReference type="ARBA" id="ARBA00029913"/>
    </source>
</evidence>
<dbReference type="AlphaFoldDB" id="E9GPE8"/>
<keyword evidence="6 12" id="KW-0812">Transmembrane</keyword>
<feature type="transmembrane region" description="Helical" evidence="12">
    <location>
        <begin position="261"/>
        <end position="286"/>
    </location>
</feature>
<evidence type="ECO:0000256" key="12">
    <source>
        <dbReference type="SAM" id="Phobius"/>
    </source>
</evidence>
<keyword evidence="9 12" id="KW-1133">Transmembrane helix</keyword>
<evidence type="ECO:0000256" key="9">
    <source>
        <dbReference type="ARBA" id="ARBA00022989"/>
    </source>
</evidence>
<organism evidence="14 15">
    <name type="scientific">Daphnia pulex</name>
    <name type="common">Water flea</name>
    <dbReference type="NCBI Taxonomy" id="6669"/>
    <lineage>
        <taxon>Eukaryota</taxon>
        <taxon>Metazoa</taxon>
        <taxon>Ecdysozoa</taxon>
        <taxon>Arthropoda</taxon>
        <taxon>Crustacea</taxon>
        <taxon>Branchiopoda</taxon>
        <taxon>Diplostraca</taxon>
        <taxon>Cladocera</taxon>
        <taxon>Anomopoda</taxon>
        <taxon>Daphniidae</taxon>
        <taxon>Daphnia</taxon>
    </lineage>
</organism>
<evidence type="ECO:0000256" key="4">
    <source>
        <dbReference type="ARBA" id="ARBA00008905"/>
    </source>
</evidence>
<feature type="chain" id="PRO_5003237286" description="Dolichyl-diphosphooligosaccharide--protein glycosyltransferase subunit 1" evidence="13">
    <location>
        <begin position="17"/>
        <end position="292"/>
    </location>
</feature>
<dbReference type="GO" id="GO:0018279">
    <property type="term" value="P:protein N-linked glycosylation via asparagine"/>
    <property type="evidence" value="ECO:0000318"/>
    <property type="project" value="GO_Central"/>
</dbReference>
<comment type="similarity">
    <text evidence="4">Belongs to the OST1 family.</text>
</comment>
<keyword evidence="8" id="KW-0256">Endoplasmic reticulum</keyword>